<dbReference type="PANTHER" id="PTHR12991:SF10">
    <property type="entry name" value="GATOR COMPLEX PROTEIN NPRL2"/>
    <property type="match status" value="1"/>
</dbReference>
<feature type="compositionally biased region" description="Basic and acidic residues" evidence="2">
    <location>
        <begin position="15"/>
        <end position="25"/>
    </location>
</feature>
<feature type="region of interest" description="Disordered" evidence="2">
    <location>
        <begin position="1"/>
        <end position="46"/>
    </location>
</feature>
<proteinExistence type="inferred from homology"/>
<evidence type="ECO:0000256" key="2">
    <source>
        <dbReference type="SAM" id="MobiDB-lite"/>
    </source>
</evidence>
<protein>
    <submittedName>
        <fullName evidence="3">Nitrogen permease regulator 2</fullName>
    </submittedName>
</protein>
<dbReference type="OrthoDB" id="338854at2759"/>
<dbReference type="RefSeq" id="XP_025372575.1">
    <property type="nucleotide sequence ID" value="XM_025511649.1"/>
</dbReference>
<name>A0A316WD09_9BASI</name>
<gene>
    <name evidence="3" type="ORF">IE81DRAFT_285731</name>
</gene>
<keyword evidence="4" id="KW-1185">Reference proteome</keyword>
<evidence type="ECO:0000313" key="4">
    <source>
        <dbReference type="Proteomes" id="UP000245783"/>
    </source>
</evidence>
<dbReference type="GO" id="GO:1904262">
    <property type="term" value="P:negative regulation of TORC1 signaling"/>
    <property type="evidence" value="ECO:0007669"/>
    <property type="project" value="TreeGrafter"/>
</dbReference>
<dbReference type="GeneID" id="37033519"/>
<dbReference type="InParanoid" id="A0A316WD09"/>
<dbReference type="FunCoup" id="A0A316WD09">
    <property type="interactions" value="133"/>
</dbReference>
<dbReference type="GO" id="GO:0010508">
    <property type="term" value="P:positive regulation of autophagy"/>
    <property type="evidence" value="ECO:0007669"/>
    <property type="project" value="TreeGrafter"/>
</dbReference>
<feature type="non-terminal residue" evidence="3">
    <location>
        <position position="462"/>
    </location>
</feature>
<evidence type="ECO:0000313" key="3">
    <source>
        <dbReference type="EMBL" id="PWN45415.1"/>
    </source>
</evidence>
<dbReference type="Proteomes" id="UP000245783">
    <property type="component" value="Unassembled WGS sequence"/>
</dbReference>
<feature type="compositionally biased region" description="Low complexity" evidence="2">
    <location>
        <begin position="33"/>
        <end position="43"/>
    </location>
</feature>
<dbReference type="STRING" id="1522189.A0A316WD09"/>
<feature type="compositionally biased region" description="Polar residues" evidence="2">
    <location>
        <begin position="1"/>
        <end position="14"/>
    </location>
</feature>
<dbReference type="AlphaFoldDB" id="A0A316WD09"/>
<dbReference type="GO" id="GO:0005096">
    <property type="term" value="F:GTPase activator activity"/>
    <property type="evidence" value="ECO:0007669"/>
    <property type="project" value="TreeGrafter"/>
</dbReference>
<organism evidence="3 4">
    <name type="scientific">Ceraceosorus guamensis</name>
    <dbReference type="NCBI Taxonomy" id="1522189"/>
    <lineage>
        <taxon>Eukaryota</taxon>
        <taxon>Fungi</taxon>
        <taxon>Dikarya</taxon>
        <taxon>Basidiomycota</taxon>
        <taxon>Ustilaginomycotina</taxon>
        <taxon>Exobasidiomycetes</taxon>
        <taxon>Ceraceosorales</taxon>
        <taxon>Ceraceosoraceae</taxon>
        <taxon>Ceraceosorus</taxon>
    </lineage>
</organism>
<accession>A0A316WD09</accession>
<reference evidence="3 4" key="1">
    <citation type="journal article" date="2018" name="Mol. Biol. Evol.">
        <title>Broad Genomic Sampling Reveals a Smut Pathogenic Ancestry of the Fungal Clade Ustilaginomycotina.</title>
        <authorList>
            <person name="Kijpornyongpan T."/>
            <person name="Mondo S.J."/>
            <person name="Barry K."/>
            <person name="Sandor L."/>
            <person name="Lee J."/>
            <person name="Lipzen A."/>
            <person name="Pangilinan J."/>
            <person name="LaButti K."/>
            <person name="Hainaut M."/>
            <person name="Henrissat B."/>
            <person name="Grigoriev I.V."/>
            <person name="Spatafora J.W."/>
            <person name="Aime M.C."/>
        </authorList>
    </citation>
    <scope>NUCLEOTIDE SEQUENCE [LARGE SCALE GENOMIC DNA]</scope>
    <source>
        <strain evidence="3 4">MCA 4658</strain>
    </source>
</reference>
<evidence type="ECO:0000256" key="1">
    <source>
        <dbReference type="ARBA" id="ARBA00008433"/>
    </source>
</evidence>
<dbReference type="PANTHER" id="PTHR12991">
    <property type="entry name" value="NITROGEN PERMEASE REGULATOR 2/TUMOR SUPPRESSOR CANDIDATE 4"/>
    <property type="match status" value="1"/>
</dbReference>
<dbReference type="GO" id="GO:1990130">
    <property type="term" value="C:GATOR1 complex"/>
    <property type="evidence" value="ECO:0007669"/>
    <property type="project" value="TreeGrafter"/>
</dbReference>
<dbReference type="Pfam" id="PF06218">
    <property type="entry name" value="NPR2"/>
    <property type="match status" value="2"/>
</dbReference>
<comment type="similarity">
    <text evidence="1">Belongs to the NPR2 family.</text>
</comment>
<dbReference type="GO" id="GO:0005774">
    <property type="term" value="C:vacuolar membrane"/>
    <property type="evidence" value="ECO:0007669"/>
    <property type="project" value="TreeGrafter"/>
</dbReference>
<dbReference type="EMBL" id="KZ819355">
    <property type="protein sequence ID" value="PWN45415.1"/>
    <property type="molecule type" value="Genomic_DNA"/>
</dbReference>
<dbReference type="InterPro" id="IPR009348">
    <property type="entry name" value="NPR2-like"/>
</dbReference>
<sequence>MTVNNQNAGPSTRAESVERRGSTHGEEEESDFSADSSSYLSGSPEPTPAIIDEQFLPRLVSVAFCIFHASEGPKVVYQVPEGSLVAHAAAPGPPGTRARKVTDITPPPLVDWNTIADFIIPKEPLCGRLVTTSATFKVLSHPTLITDEAKYSRNTFLFNIAFLFDGTADVRAYEPVVRKCVRQLKTLEQTNSFLSSPMSQTRMYGIIEQLYEDLNSYCETFIALPDAPHSHAINLKLFPTYANPPPVYEWQVPLALIDLARYADANWDLTMAKIFPFIDGINHVKRISQLADADIDLAISCMEHLLYYGCIIMIDIFQFFNMYTTRPLIATMATDESIIAECPLYVMLPGRPLQSWPRLLSLYSALKPGVTLHEWIEENDVDDLGIDVRRFVSFGIIKGFLRRVHRYPVLLSPSMIRRSTSSTSSVPPDLPSLLDATRSEDELCVRYGIPWSELHTLLMRVG</sequence>